<dbReference type="AlphaFoldDB" id="A0A5C6P6U1"/>
<evidence type="ECO:0000256" key="2">
    <source>
        <dbReference type="SAM" id="Phobius"/>
    </source>
</evidence>
<organism evidence="3 4">
    <name type="scientific">Takifugu flavidus</name>
    <name type="common">sansaifugu</name>
    <dbReference type="NCBI Taxonomy" id="433684"/>
    <lineage>
        <taxon>Eukaryota</taxon>
        <taxon>Metazoa</taxon>
        <taxon>Chordata</taxon>
        <taxon>Craniata</taxon>
        <taxon>Vertebrata</taxon>
        <taxon>Euteleostomi</taxon>
        <taxon>Actinopterygii</taxon>
        <taxon>Neopterygii</taxon>
        <taxon>Teleostei</taxon>
        <taxon>Neoteleostei</taxon>
        <taxon>Acanthomorphata</taxon>
        <taxon>Eupercaria</taxon>
        <taxon>Tetraodontiformes</taxon>
        <taxon>Tetradontoidea</taxon>
        <taxon>Tetraodontidae</taxon>
        <taxon>Takifugu</taxon>
    </lineage>
</organism>
<keyword evidence="2" id="KW-1133">Transmembrane helix</keyword>
<feature type="region of interest" description="Disordered" evidence="1">
    <location>
        <begin position="55"/>
        <end position="77"/>
    </location>
</feature>
<dbReference type="EMBL" id="RHFK02000005">
    <property type="protein sequence ID" value="TWW75534.1"/>
    <property type="molecule type" value="Genomic_DNA"/>
</dbReference>
<reference evidence="3 4" key="1">
    <citation type="submission" date="2019-04" db="EMBL/GenBank/DDBJ databases">
        <title>Chromosome genome assembly for Takifugu flavidus.</title>
        <authorList>
            <person name="Xiao S."/>
        </authorList>
    </citation>
    <scope>NUCLEOTIDE SEQUENCE [LARGE SCALE GENOMIC DNA]</scope>
    <source>
        <strain evidence="3">HTHZ2018</strain>
        <tissue evidence="3">Muscle</tissue>
    </source>
</reference>
<comment type="caution">
    <text evidence="3">The sequence shown here is derived from an EMBL/GenBank/DDBJ whole genome shotgun (WGS) entry which is preliminary data.</text>
</comment>
<gene>
    <name evidence="3" type="ORF">D4764_13G0001960</name>
</gene>
<evidence type="ECO:0000313" key="3">
    <source>
        <dbReference type="EMBL" id="TWW75534.1"/>
    </source>
</evidence>
<sequence length="77" mass="8487">MARLGLLSMKGSGGLVIIVVSVMCFLRNFFKINRSLDALCVRRQNVIRPMSVRPDGTLAPLEETLRVPEDHSGSDSD</sequence>
<keyword evidence="2" id="KW-0812">Transmembrane</keyword>
<keyword evidence="2" id="KW-0472">Membrane</keyword>
<feature type="compositionally biased region" description="Basic and acidic residues" evidence="1">
    <location>
        <begin position="63"/>
        <end position="77"/>
    </location>
</feature>
<keyword evidence="4" id="KW-1185">Reference proteome</keyword>
<proteinExistence type="predicted"/>
<name>A0A5C6P6U1_9TELE</name>
<evidence type="ECO:0000256" key="1">
    <source>
        <dbReference type="SAM" id="MobiDB-lite"/>
    </source>
</evidence>
<protein>
    <submittedName>
        <fullName evidence="3">Uncharacterized protein</fullName>
    </submittedName>
</protein>
<evidence type="ECO:0000313" key="4">
    <source>
        <dbReference type="Proteomes" id="UP000324091"/>
    </source>
</evidence>
<feature type="transmembrane region" description="Helical" evidence="2">
    <location>
        <begin position="12"/>
        <end position="30"/>
    </location>
</feature>
<dbReference type="Proteomes" id="UP000324091">
    <property type="component" value="Chromosome 13"/>
</dbReference>
<accession>A0A5C6P6U1</accession>